<reference evidence="1 2" key="1">
    <citation type="submission" date="2015-10" db="EMBL/GenBank/DDBJ databases">
        <title>Full genome of DAOMC 229536 Phialocephala scopiformis, a fungal endophyte of spruce producing the potent anti-insectan compound rugulosin.</title>
        <authorList>
            <consortium name="DOE Joint Genome Institute"/>
            <person name="Walker A.K."/>
            <person name="Frasz S.L."/>
            <person name="Seifert K.A."/>
            <person name="Miller J.D."/>
            <person name="Mondo S.J."/>
            <person name="Labutti K."/>
            <person name="Lipzen A."/>
            <person name="Dockter R."/>
            <person name="Kennedy M."/>
            <person name="Grigoriev I.V."/>
            <person name="Spatafora J.W."/>
        </authorList>
    </citation>
    <scope>NUCLEOTIDE SEQUENCE [LARGE SCALE GENOMIC DNA]</scope>
    <source>
        <strain evidence="1 2">CBS 120377</strain>
    </source>
</reference>
<sequence>MNEALCSILCGEDRWQFGSWFHRSIKFNKDGTGELWCCIESCWFIAVELEWKVLSPPQPKQIVNNIRVTRTDPQLLGHLNLEITLTKRLAPGVNTSIMREGNMLNERILSDEALRTKYFTVRMEKGNFREPCWSLMGSTESSTRYALRLLFDKSPYPPREEWKEPEGAPDSNMFWDNIEFVGRNSPELYQKGIAMNDLNTADWSSCVIS</sequence>
<accession>A0A194WUL2</accession>
<gene>
    <name evidence="1" type="ORF">LY89DRAFT_722759</name>
</gene>
<organism evidence="1 2">
    <name type="scientific">Mollisia scopiformis</name>
    <name type="common">Conifer needle endophyte fungus</name>
    <name type="synonym">Phialocephala scopiformis</name>
    <dbReference type="NCBI Taxonomy" id="149040"/>
    <lineage>
        <taxon>Eukaryota</taxon>
        <taxon>Fungi</taxon>
        <taxon>Dikarya</taxon>
        <taxon>Ascomycota</taxon>
        <taxon>Pezizomycotina</taxon>
        <taxon>Leotiomycetes</taxon>
        <taxon>Helotiales</taxon>
        <taxon>Mollisiaceae</taxon>
        <taxon>Mollisia</taxon>
    </lineage>
</organism>
<dbReference type="RefSeq" id="XP_018066008.1">
    <property type="nucleotide sequence ID" value="XM_018218758.1"/>
</dbReference>
<dbReference type="AlphaFoldDB" id="A0A194WUL2"/>
<name>A0A194WUL2_MOLSC</name>
<keyword evidence="2" id="KW-1185">Reference proteome</keyword>
<dbReference type="Proteomes" id="UP000070700">
    <property type="component" value="Unassembled WGS sequence"/>
</dbReference>
<protein>
    <submittedName>
        <fullName evidence="1">Uncharacterized protein</fullName>
    </submittedName>
</protein>
<evidence type="ECO:0000313" key="1">
    <source>
        <dbReference type="EMBL" id="KUJ11653.1"/>
    </source>
</evidence>
<dbReference type="OrthoDB" id="2935237at2759"/>
<dbReference type="GeneID" id="28828484"/>
<evidence type="ECO:0000313" key="2">
    <source>
        <dbReference type="Proteomes" id="UP000070700"/>
    </source>
</evidence>
<dbReference type="EMBL" id="KQ947426">
    <property type="protein sequence ID" value="KUJ11653.1"/>
    <property type="molecule type" value="Genomic_DNA"/>
</dbReference>
<dbReference type="KEGG" id="psco:LY89DRAFT_722759"/>
<proteinExistence type="predicted"/>
<dbReference type="InParanoid" id="A0A194WUL2"/>